<evidence type="ECO:0000313" key="7">
    <source>
        <dbReference type="EnsemblMetazoa" id="PPA42490.1"/>
    </source>
</evidence>
<dbReference type="GO" id="GO:0019521">
    <property type="term" value="P:D-gluconate metabolic process"/>
    <property type="evidence" value="ECO:0007669"/>
    <property type="project" value="UniProtKB-KW"/>
</dbReference>
<dbReference type="InterPro" id="IPR006183">
    <property type="entry name" value="Pgluconate_DH"/>
</dbReference>
<dbReference type="SUPFAM" id="SSF51735">
    <property type="entry name" value="NAD(P)-binding Rossmann-fold domains"/>
    <property type="match status" value="1"/>
</dbReference>
<dbReference type="SMART" id="SM01350">
    <property type="entry name" value="6PGD"/>
    <property type="match status" value="1"/>
</dbReference>
<dbReference type="GO" id="GO:0009051">
    <property type="term" value="P:pentose-phosphate shunt, oxidative branch"/>
    <property type="evidence" value="ECO:0000318"/>
    <property type="project" value="GO_Central"/>
</dbReference>
<evidence type="ECO:0000313" key="8">
    <source>
        <dbReference type="Proteomes" id="UP000005239"/>
    </source>
</evidence>
<dbReference type="AlphaFoldDB" id="A0A2A6D1G1"/>
<keyword evidence="6" id="KW-0570">Pentose shunt</keyword>
<evidence type="ECO:0000256" key="1">
    <source>
        <dbReference type="ARBA" id="ARBA00004874"/>
    </source>
</evidence>
<dbReference type="GO" id="GO:0050661">
    <property type="term" value="F:NADP binding"/>
    <property type="evidence" value="ECO:0000318"/>
    <property type="project" value="GO_Central"/>
</dbReference>
<dbReference type="EC" id="1.1.1.44" evidence="3"/>
<evidence type="ECO:0000256" key="6">
    <source>
        <dbReference type="ARBA" id="ARBA00023126"/>
    </source>
</evidence>
<dbReference type="GO" id="GO:0005829">
    <property type="term" value="C:cytosol"/>
    <property type="evidence" value="ECO:0000318"/>
    <property type="project" value="GO_Central"/>
</dbReference>
<dbReference type="Proteomes" id="UP000005239">
    <property type="component" value="Unassembled WGS sequence"/>
</dbReference>
<reference evidence="7" key="2">
    <citation type="submission" date="2022-06" db="UniProtKB">
        <authorList>
            <consortium name="EnsemblMetazoa"/>
        </authorList>
    </citation>
    <scope>IDENTIFICATION</scope>
    <source>
        <strain evidence="7">PS312</strain>
    </source>
</reference>
<dbReference type="Gene3D" id="1.10.1040.10">
    <property type="entry name" value="N-(1-d-carboxylethyl)-l-norvaline Dehydrogenase, domain 2"/>
    <property type="match status" value="1"/>
</dbReference>
<evidence type="ECO:0000256" key="3">
    <source>
        <dbReference type="ARBA" id="ARBA00013011"/>
    </source>
</evidence>
<dbReference type="SUPFAM" id="SSF48179">
    <property type="entry name" value="6-phosphogluconate dehydrogenase C-terminal domain-like"/>
    <property type="match status" value="1"/>
</dbReference>
<dbReference type="OrthoDB" id="5795493at2759"/>
<keyword evidence="4" id="KW-0560">Oxidoreductase</keyword>
<dbReference type="Gene3D" id="3.40.50.720">
    <property type="entry name" value="NAD(P)-binding Rossmann-like Domain"/>
    <property type="match status" value="1"/>
</dbReference>
<dbReference type="EnsemblMetazoa" id="PPA42490.1">
    <property type="protein sequence ID" value="PPA42490.1"/>
    <property type="gene ID" value="WBGene00280859"/>
</dbReference>
<dbReference type="InterPro" id="IPR008927">
    <property type="entry name" value="6-PGluconate_DH-like_C_sf"/>
</dbReference>
<name>A0A2A6D1G1_PRIPA</name>
<evidence type="ECO:0000256" key="5">
    <source>
        <dbReference type="ARBA" id="ARBA00023064"/>
    </source>
</evidence>
<comment type="similarity">
    <text evidence="2">Belongs to the 6-phosphogluconate dehydrogenase family.</text>
</comment>
<dbReference type="Pfam" id="PF00393">
    <property type="entry name" value="6PGD"/>
    <property type="match status" value="1"/>
</dbReference>
<dbReference type="InterPro" id="IPR006114">
    <property type="entry name" value="6PGDH_C"/>
</dbReference>
<dbReference type="GO" id="GO:0004616">
    <property type="term" value="F:phosphogluconate dehydrogenase (decarboxylating) activity"/>
    <property type="evidence" value="ECO:0000318"/>
    <property type="project" value="GO_Central"/>
</dbReference>
<organism evidence="7 8">
    <name type="scientific">Pristionchus pacificus</name>
    <name type="common">Parasitic nematode worm</name>
    <dbReference type="NCBI Taxonomy" id="54126"/>
    <lineage>
        <taxon>Eukaryota</taxon>
        <taxon>Metazoa</taxon>
        <taxon>Ecdysozoa</taxon>
        <taxon>Nematoda</taxon>
        <taxon>Chromadorea</taxon>
        <taxon>Rhabditida</taxon>
        <taxon>Rhabditina</taxon>
        <taxon>Diplogasteromorpha</taxon>
        <taxon>Diplogasteroidea</taxon>
        <taxon>Neodiplogasteridae</taxon>
        <taxon>Pristionchus</taxon>
    </lineage>
</organism>
<proteinExistence type="inferred from homology"/>
<accession>A0A8R1UZL0</accession>
<dbReference type="PANTHER" id="PTHR11811">
    <property type="entry name" value="6-PHOSPHOGLUCONATE DEHYDROGENASE"/>
    <property type="match status" value="1"/>
</dbReference>
<protein>
    <recommendedName>
        <fullName evidence="3">phosphogluconate dehydrogenase (NADP(+)-dependent, decarboxylating)</fullName>
        <ecNumber evidence="3">1.1.1.44</ecNumber>
    </recommendedName>
</protein>
<comment type="pathway">
    <text evidence="1">Carbohydrate degradation; pentose phosphate pathway; D-ribulose 5-phosphate from D-glucose 6-phosphate (oxidative stage): step 3/3.</text>
</comment>
<keyword evidence="5" id="KW-0311">Gluconate utilization</keyword>
<evidence type="ECO:0000256" key="4">
    <source>
        <dbReference type="ARBA" id="ARBA00023002"/>
    </source>
</evidence>
<reference evidence="8" key="1">
    <citation type="journal article" date="2008" name="Nat. Genet.">
        <title>The Pristionchus pacificus genome provides a unique perspective on nematode lifestyle and parasitism.</title>
        <authorList>
            <person name="Dieterich C."/>
            <person name="Clifton S.W."/>
            <person name="Schuster L.N."/>
            <person name="Chinwalla A."/>
            <person name="Delehaunty K."/>
            <person name="Dinkelacker I."/>
            <person name="Fulton L."/>
            <person name="Fulton R."/>
            <person name="Godfrey J."/>
            <person name="Minx P."/>
            <person name="Mitreva M."/>
            <person name="Roeseler W."/>
            <person name="Tian H."/>
            <person name="Witte H."/>
            <person name="Yang S.P."/>
            <person name="Wilson R.K."/>
            <person name="Sommer R.J."/>
        </authorList>
    </citation>
    <scope>NUCLEOTIDE SEQUENCE [LARGE SCALE GENOMIC DNA]</scope>
    <source>
        <strain evidence="8">PS312</strain>
    </source>
</reference>
<dbReference type="InterPro" id="IPR036291">
    <property type="entry name" value="NAD(P)-bd_dom_sf"/>
</dbReference>
<dbReference type="InterPro" id="IPR013328">
    <property type="entry name" value="6PGD_dom2"/>
</dbReference>
<sequence length="310" mass="34568">ERSCSKEGLVESSSSLKRERPRRIVILVKAGAPVQAMIDSIVPFLEAGDIIIDSGNSEYTDSNVGEAGSGHFVKMVHNGIEYGDMQLIAEAHHLLKDAEGLNHEQMADVMDEWNKGELDSFLIEITANIFRFKDEKGETLLPKIRYAAGQKGTGKWTCFASLEYGIPVTLIGEAEFARCLSALKGERVRASKELPQSDVDPSTLIKDKKEFIKAIQQDVYASKIASYAQGFMLLAEASKQFGWNLNYGAIALMWRGGCIIRSRFLGDIKKAFDSNPNLANLLDNFFKDAVAKAHVRFFLCFMFNRDDCYI</sequence>
<keyword evidence="8" id="KW-1185">Reference proteome</keyword>
<evidence type="ECO:0000256" key="2">
    <source>
        <dbReference type="ARBA" id="ARBA00008419"/>
    </source>
</evidence>
<dbReference type="FunFam" id="1.10.1040.10:FF:000002">
    <property type="entry name" value="6-phosphogluconate dehydrogenase, decarboxylating"/>
    <property type="match status" value="1"/>
</dbReference>
<gene>
    <name evidence="7" type="primary">WBGene00280859</name>
</gene>
<dbReference type="InterPro" id="IPR006115">
    <property type="entry name" value="6PGDH_NADP-bd"/>
</dbReference>
<dbReference type="Pfam" id="PF03446">
    <property type="entry name" value="NAD_binding_2"/>
    <property type="match status" value="1"/>
</dbReference>
<accession>A0A2A6D1G1</accession>